<gene>
    <name evidence="3" type="ORF">HEK616_36120</name>
</gene>
<keyword evidence="2" id="KW-0472">Membrane</keyword>
<keyword evidence="4" id="KW-1185">Reference proteome</keyword>
<feature type="transmembrane region" description="Helical" evidence="2">
    <location>
        <begin position="158"/>
        <end position="179"/>
    </location>
</feature>
<proteinExistence type="predicted"/>
<feature type="transmembrane region" description="Helical" evidence="2">
    <location>
        <begin position="209"/>
        <end position="228"/>
    </location>
</feature>
<organism evidence="3 4">
    <name type="scientific">Streptomyces nigrescens</name>
    <dbReference type="NCBI Taxonomy" id="1920"/>
    <lineage>
        <taxon>Bacteria</taxon>
        <taxon>Bacillati</taxon>
        <taxon>Actinomycetota</taxon>
        <taxon>Actinomycetes</taxon>
        <taxon>Kitasatosporales</taxon>
        <taxon>Streptomycetaceae</taxon>
        <taxon>Streptomyces</taxon>
    </lineage>
</organism>
<dbReference type="EMBL" id="AP026073">
    <property type="protein sequence ID" value="BDM70125.1"/>
    <property type="molecule type" value="Genomic_DNA"/>
</dbReference>
<evidence type="ECO:0008006" key="5">
    <source>
        <dbReference type="Google" id="ProtNLM"/>
    </source>
</evidence>
<name>A0ABM7ZUT4_STRNI</name>
<feature type="compositionally biased region" description="Basic and acidic residues" evidence="1">
    <location>
        <begin position="116"/>
        <end position="127"/>
    </location>
</feature>
<keyword evidence="2" id="KW-1133">Transmembrane helix</keyword>
<feature type="transmembrane region" description="Helical" evidence="2">
    <location>
        <begin position="39"/>
        <end position="58"/>
    </location>
</feature>
<accession>A0ABM7ZUT4</accession>
<keyword evidence="2" id="KW-0812">Transmembrane</keyword>
<feature type="region of interest" description="Disordered" evidence="1">
    <location>
        <begin position="81"/>
        <end position="129"/>
    </location>
</feature>
<reference evidence="3" key="1">
    <citation type="submission" date="2022-06" db="EMBL/GenBank/DDBJ databases">
        <title>Complete genome sequence of Streptomyces nigrescens HEK616.</title>
        <authorList>
            <person name="Asamizu S."/>
            <person name="Onaka H."/>
        </authorList>
    </citation>
    <scope>NUCLEOTIDE SEQUENCE</scope>
    <source>
        <strain evidence="3">HEK616</strain>
    </source>
</reference>
<evidence type="ECO:0000256" key="1">
    <source>
        <dbReference type="SAM" id="MobiDB-lite"/>
    </source>
</evidence>
<evidence type="ECO:0000313" key="3">
    <source>
        <dbReference type="EMBL" id="BDM70125.1"/>
    </source>
</evidence>
<dbReference type="Proteomes" id="UP001059597">
    <property type="component" value="Chromosome"/>
</dbReference>
<feature type="compositionally biased region" description="Basic and acidic residues" evidence="1">
    <location>
        <begin position="90"/>
        <end position="102"/>
    </location>
</feature>
<sequence>MGAWIGSVFMTFAGSGNDQGSLLGQGGGPAARRRGGSGGYALGVLGLLLAFAFCYYGAANAAVATGLAGTHGTLTVRACQKHSGGAHSGPSRDCEGVFRPDGDWGPGSDRAGVQRAGEDGGGRDSRAHIGSWTLRPGEVIEVRQGTGEYLRPGHSSPWGFLAFAFAGLLLASAMLPVAVRGTGPRRALREGRSLLTEVRGTWSGRISKWLAISGAVGLAVDILLALVLP</sequence>
<evidence type="ECO:0000256" key="2">
    <source>
        <dbReference type="SAM" id="Phobius"/>
    </source>
</evidence>
<evidence type="ECO:0000313" key="4">
    <source>
        <dbReference type="Proteomes" id="UP001059597"/>
    </source>
</evidence>
<protein>
    <recommendedName>
        <fullName evidence="5">Integral membrane protein</fullName>
    </recommendedName>
</protein>